<gene>
    <name evidence="2" type="ORF">ACFQO7_16950</name>
</gene>
<keyword evidence="1" id="KW-0812">Transmembrane</keyword>
<dbReference type="EMBL" id="JBHTAC010000015">
    <property type="protein sequence ID" value="MFC7244163.1"/>
    <property type="molecule type" value="Genomic_DNA"/>
</dbReference>
<evidence type="ECO:0000313" key="2">
    <source>
        <dbReference type="EMBL" id="MFC7244163.1"/>
    </source>
</evidence>
<keyword evidence="3" id="KW-1185">Reference proteome</keyword>
<dbReference type="Proteomes" id="UP001596392">
    <property type="component" value="Unassembled WGS sequence"/>
</dbReference>
<feature type="transmembrane region" description="Helical" evidence="1">
    <location>
        <begin position="12"/>
        <end position="37"/>
    </location>
</feature>
<feature type="transmembrane region" description="Helical" evidence="1">
    <location>
        <begin position="49"/>
        <end position="70"/>
    </location>
</feature>
<proteinExistence type="predicted"/>
<comment type="caution">
    <text evidence="2">The sequence shown here is derived from an EMBL/GenBank/DDBJ whole genome shotgun (WGS) entry which is preliminary data.</text>
</comment>
<name>A0ABW2GYJ9_9ACTN</name>
<sequence length="232" mass="25095">MADVSPRKIAELVLAPVLCTALLLLGVITLVLGWGLTGDRTMDHADVDYVYLLGTVILCGLAAAAAYRIAGLLRARGWWPVLAVLVPAVVFTVLQLDKAFGRRDSALVWLAGLLLVLGIVAVLAERGLLRQAWIVGVLGVIIVADVAVLAQLLHSSSVDGDQVQRLDRAYAPLWFVFALIDYDFGLDPLSWHIGDSLDMREVGYPMYSMIALGYVVRSMRRDPAAADAAEDL</sequence>
<feature type="transmembrane region" description="Helical" evidence="1">
    <location>
        <begin position="106"/>
        <end position="125"/>
    </location>
</feature>
<feature type="transmembrane region" description="Helical" evidence="1">
    <location>
        <begin position="77"/>
        <end position="94"/>
    </location>
</feature>
<feature type="transmembrane region" description="Helical" evidence="1">
    <location>
        <begin position="132"/>
        <end position="153"/>
    </location>
</feature>
<organism evidence="2 3">
    <name type="scientific">Catellatospora aurea</name>
    <dbReference type="NCBI Taxonomy" id="1337874"/>
    <lineage>
        <taxon>Bacteria</taxon>
        <taxon>Bacillati</taxon>
        <taxon>Actinomycetota</taxon>
        <taxon>Actinomycetes</taxon>
        <taxon>Micromonosporales</taxon>
        <taxon>Micromonosporaceae</taxon>
        <taxon>Catellatospora</taxon>
    </lineage>
</organism>
<reference evidence="3" key="1">
    <citation type="journal article" date="2019" name="Int. J. Syst. Evol. Microbiol.">
        <title>The Global Catalogue of Microorganisms (GCM) 10K type strain sequencing project: providing services to taxonomists for standard genome sequencing and annotation.</title>
        <authorList>
            <consortium name="The Broad Institute Genomics Platform"/>
            <consortium name="The Broad Institute Genome Sequencing Center for Infectious Disease"/>
            <person name="Wu L."/>
            <person name="Ma J."/>
        </authorList>
    </citation>
    <scope>NUCLEOTIDE SEQUENCE [LARGE SCALE GENOMIC DNA]</scope>
    <source>
        <strain evidence="3">CGMCC 1.9106</strain>
    </source>
</reference>
<dbReference type="RefSeq" id="WP_376807225.1">
    <property type="nucleotide sequence ID" value="NZ_JBHTAC010000015.1"/>
</dbReference>
<evidence type="ECO:0000256" key="1">
    <source>
        <dbReference type="SAM" id="Phobius"/>
    </source>
</evidence>
<protein>
    <submittedName>
        <fullName evidence="2">Uncharacterized protein</fullName>
    </submittedName>
</protein>
<evidence type="ECO:0000313" key="3">
    <source>
        <dbReference type="Proteomes" id="UP001596392"/>
    </source>
</evidence>
<keyword evidence="1" id="KW-0472">Membrane</keyword>
<keyword evidence="1" id="KW-1133">Transmembrane helix</keyword>
<accession>A0ABW2GYJ9</accession>